<name>A0A5N7C9Z2_PETAA</name>
<gene>
    <name evidence="2" type="ORF">BDV23DRAFT_154241</name>
</gene>
<evidence type="ECO:0000256" key="1">
    <source>
        <dbReference type="SAM" id="Phobius"/>
    </source>
</evidence>
<dbReference type="PROSITE" id="PS51257">
    <property type="entry name" value="PROKAR_LIPOPROTEIN"/>
    <property type="match status" value="1"/>
</dbReference>
<dbReference type="EMBL" id="ML735250">
    <property type="protein sequence ID" value="KAE8390961.1"/>
    <property type="molecule type" value="Genomic_DNA"/>
</dbReference>
<feature type="transmembrane region" description="Helical" evidence="1">
    <location>
        <begin position="12"/>
        <end position="32"/>
    </location>
</feature>
<dbReference type="AlphaFoldDB" id="A0A5N7C9Z2"/>
<dbReference type="Proteomes" id="UP000326877">
    <property type="component" value="Unassembled WGS sequence"/>
</dbReference>
<sequence>MEPKLRSRGTAAFRWPFPLWVGNGVGACLIVISKYNEKIDNLQMGLRDRYGR</sequence>
<keyword evidence="1" id="KW-0472">Membrane</keyword>
<reference evidence="2" key="1">
    <citation type="submission" date="2019-04" db="EMBL/GenBank/DDBJ databases">
        <title>Friends and foes A comparative genomics studyof 23 Aspergillus species from section Flavi.</title>
        <authorList>
            <consortium name="DOE Joint Genome Institute"/>
            <person name="Kjaerbolling I."/>
            <person name="Vesth T."/>
            <person name="Frisvad J.C."/>
            <person name="Nybo J.L."/>
            <person name="Theobald S."/>
            <person name="Kildgaard S."/>
            <person name="Isbrandt T."/>
            <person name="Kuo A."/>
            <person name="Sato A."/>
            <person name="Lyhne E.K."/>
            <person name="Kogle M.E."/>
            <person name="Wiebenga A."/>
            <person name="Kun R.S."/>
            <person name="Lubbers R.J."/>
            <person name="Makela M.R."/>
            <person name="Barry K."/>
            <person name="Chovatia M."/>
            <person name="Clum A."/>
            <person name="Daum C."/>
            <person name="Haridas S."/>
            <person name="He G."/>
            <person name="LaButti K."/>
            <person name="Lipzen A."/>
            <person name="Mondo S."/>
            <person name="Riley R."/>
            <person name="Salamov A."/>
            <person name="Simmons B.A."/>
            <person name="Magnuson J.K."/>
            <person name="Henrissat B."/>
            <person name="Mortensen U.H."/>
            <person name="Larsen T.O."/>
            <person name="Devries R.P."/>
            <person name="Grigoriev I.V."/>
            <person name="Machida M."/>
            <person name="Baker S.E."/>
            <person name="Andersen M.R."/>
        </authorList>
    </citation>
    <scope>NUCLEOTIDE SEQUENCE [LARGE SCALE GENOMIC DNA]</scope>
    <source>
        <strain evidence="2">IBT 14317</strain>
    </source>
</reference>
<organism evidence="2">
    <name type="scientific">Petromyces alliaceus</name>
    <name type="common">Aspergillus alliaceus</name>
    <dbReference type="NCBI Taxonomy" id="209559"/>
    <lineage>
        <taxon>Eukaryota</taxon>
        <taxon>Fungi</taxon>
        <taxon>Dikarya</taxon>
        <taxon>Ascomycota</taxon>
        <taxon>Pezizomycotina</taxon>
        <taxon>Eurotiomycetes</taxon>
        <taxon>Eurotiomycetidae</taxon>
        <taxon>Eurotiales</taxon>
        <taxon>Aspergillaceae</taxon>
        <taxon>Aspergillus</taxon>
        <taxon>Aspergillus subgen. Circumdati</taxon>
    </lineage>
</organism>
<accession>A0A5N7C9Z2</accession>
<proteinExistence type="predicted"/>
<keyword evidence="1" id="KW-1133">Transmembrane helix</keyword>
<keyword evidence="1" id="KW-0812">Transmembrane</keyword>
<protein>
    <submittedName>
        <fullName evidence="2">Uncharacterized protein</fullName>
    </submittedName>
</protein>
<evidence type="ECO:0000313" key="2">
    <source>
        <dbReference type="EMBL" id="KAE8390961.1"/>
    </source>
</evidence>